<accession>A0A0A1T9U7</accession>
<proteinExistence type="predicted"/>
<name>A0A0A1T9U7_9HYPO</name>
<evidence type="ECO:0000313" key="1">
    <source>
        <dbReference type="EMBL" id="CEJ82970.1"/>
    </source>
</evidence>
<evidence type="ECO:0000313" key="2">
    <source>
        <dbReference type="Proteomes" id="UP000039046"/>
    </source>
</evidence>
<organism evidence="1 2">
    <name type="scientific">[Torrubiella] hemipterigena</name>
    <dbReference type="NCBI Taxonomy" id="1531966"/>
    <lineage>
        <taxon>Eukaryota</taxon>
        <taxon>Fungi</taxon>
        <taxon>Dikarya</taxon>
        <taxon>Ascomycota</taxon>
        <taxon>Pezizomycotina</taxon>
        <taxon>Sordariomycetes</taxon>
        <taxon>Hypocreomycetidae</taxon>
        <taxon>Hypocreales</taxon>
        <taxon>Clavicipitaceae</taxon>
        <taxon>Clavicipitaceae incertae sedis</taxon>
        <taxon>'Torrubiella' clade</taxon>
    </lineage>
</organism>
<dbReference type="HOGENOM" id="CLU_1846496_0_0_1"/>
<dbReference type="Proteomes" id="UP000039046">
    <property type="component" value="Unassembled WGS sequence"/>
</dbReference>
<dbReference type="AlphaFoldDB" id="A0A0A1T9U7"/>
<dbReference type="EMBL" id="CDHN01000001">
    <property type="protein sequence ID" value="CEJ82970.1"/>
    <property type="molecule type" value="Genomic_DNA"/>
</dbReference>
<evidence type="ECO:0008006" key="3">
    <source>
        <dbReference type="Google" id="ProtNLM"/>
    </source>
</evidence>
<protein>
    <recommendedName>
        <fullName evidence="3">Endonuclease/exonuclease/phosphatase domain-containing protein</fullName>
    </recommendedName>
</protein>
<sequence>MFASGGVQYRTVITVQRLSAAAAAAGNSLVYNPNKAAVTFDYTVAAVDSTNWVALYKGTNNPKDGSKYSYSAWVFAPDAKGSAYINAVSLDEGDYNYYAGGVKPVASEPIVFGKPNVAPNTADNEWPTDHAAFIADFTF</sequence>
<gene>
    <name evidence="1" type="ORF">VHEMI03006</name>
</gene>
<reference evidence="1 2" key="1">
    <citation type="journal article" date="2015" name="Genome Announc.">
        <title>Draft Genome Sequence and Gene Annotation of the Entomopathogenic Fungus Verticillium hemipterigenum.</title>
        <authorList>
            <person name="Horn F."/>
            <person name="Habel A."/>
            <person name="Scharf D.H."/>
            <person name="Dworschak J."/>
            <person name="Brakhage A.A."/>
            <person name="Guthke R."/>
            <person name="Hertweck C."/>
            <person name="Linde J."/>
        </authorList>
    </citation>
    <scope>NUCLEOTIDE SEQUENCE [LARGE SCALE GENOMIC DNA]</scope>
</reference>
<keyword evidence="2" id="KW-1185">Reference proteome</keyword>